<name>A0A495IFS9_9MICO</name>
<dbReference type="InterPro" id="IPR027056">
    <property type="entry name" value="Gluconate_2DH_su3"/>
</dbReference>
<comment type="caution">
    <text evidence="2">The sequence shown here is derived from an EMBL/GenBank/DDBJ whole genome shotgun (WGS) entry which is preliminary data.</text>
</comment>
<evidence type="ECO:0000313" key="2">
    <source>
        <dbReference type="EMBL" id="RKR74857.1"/>
    </source>
</evidence>
<accession>A0A495IFS9</accession>
<evidence type="ECO:0000313" key="3">
    <source>
        <dbReference type="Proteomes" id="UP000280008"/>
    </source>
</evidence>
<feature type="region of interest" description="Disordered" evidence="1">
    <location>
        <begin position="205"/>
        <end position="226"/>
    </location>
</feature>
<dbReference type="Pfam" id="PF13618">
    <property type="entry name" value="Gluconate_2-dh3"/>
    <property type="match status" value="1"/>
</dbReference>
<dbReference type="AlphaFoldDB" id="A0A495IFS9"/>
<gene>
    <name evidence="2" type="ORF">C8E83_1989</name>
</gene>
<dbReference type="RefSeq" id="WP_245981569.1">
    <property type="nucleotide sequence ID" value="NZ_RBKS01000001.1"/>
</dbReference>
<evidence type="ECO:0000256" key="1">
    <source>
        <dbReference type="SAM" id="MobiDB-lite"/>
    </source>
</evidence>
<reference evidence="2 3" key="1">
    <citation type="submission" date="2018-10" db="EMBL/GenBank/DDBJ databases">
        <title>Sequencing the genomes of 1000 actinobacteria strains.</title>
        <authorList>
            <person name="Klenk H.-P."/>
        </authorList>
    </citation>
    <scope>NUCLEOTIDE SEQUENCE [LARGE SCALE GENOMIC DNA]</scope>
    <source>
        <strain evidence="2 3">DSM 17894</strain>
    </source>
</reference>
<dbReference type="EMBL" id="RBKS01000001">
    <property type="protein sequence ID" value="RKR74857.1"/>
    <property type="molecule type" value="Genomic_DNA"/>
</dbReference>
<protein>
    <submittedName>
        <fullName evidence="2">Gluconate 2-dehydrogenase subunit 3-like protein</fullName>
    </submittedName>
</protein>
<proteinExistence type="predicted"/>
<keyword evidence="3" id="KW-1185">Reference proteome</keyword>
<feature type="region of interest" description="Disordered" evidence="1">
    <location>
        <begin position="1"/>
        <end position="20"/>
    </location>
</feature>
<dbReference type="Proteomes" id="UP000280008">
    <property type="component" value="Unassembled WGS sequence"/>
</dbReference>
<organism evidence="2 3">
    <name type="scientific">Frondihabitans australicus</name>
    <dbReference type="NCBI Taxonomy" id="386892"/>
    <lineage>
        <taxon>Bacteria</taxon>
        <taxon>Bacillati</taxon>
        <taxon>Actinomycetota</taxon>
        <taxon>Actinomycetes</taxon>
        <taxon>Micrococcales</taxon>
        <taxon>Microbacteriaceae</taxon>
        <taxon>Frondihabitans</taxon>
    </lineage>
</organism>
<sequence length="226" mass="25444">MSRSTGTTLPLPPEEGGHRFPGFDVLRQTSHWDDATRAAVTDRLHDLPPIRFFTPAEEAAATVVLDQLMNQRPAPGEPRIELTRMVDSRLAEDETDGWHYDDMPDDGTAWQRSLAALDDDAQAVHGAAVAQLDWETQTVLLASIKDSTDEHWHDLPRKRVWDLWSRYAATAFYSHPYAWNEIGFSGPAYPRGYKNPGVDRLEPFEVHDVRQDDDPVAGRAGAKDRS</sequence>